<evidence type="ECO:0000256" key="14">
    <source>
        <dbReference type="SAM" id="Coils"/>
    </source>
</evidence>
<dbReference type="InterPro" id="IPR025766">
    <property type="entry name" value="ADD"/>
</dbReference>
<keyword evidence="10" id="KW-0238">DNA-binding</keyword>
<feature type="compositionally biased region" description="Polar residues" evidence="15">
    <location>
        <begin position="1234"/>
        <end position="1244"/>
    </location>
</feature>
<evidence type="ECO:0000256" key="10">
    <source>
        <dbReference type="ARBA" id="ARBA00023125"/>
    </source>
</evidence>
<sequence length="1267" mass="138176">MSEEFYDEDGFRLTFEDDTPDQEKQFFMRAFPNVNKISERKVHCTSCYMHIGTAPISEAVIRMHPVLRVTHCRNCHTFYNSGEFDKGEDGSELYCRWCGQGGEVYCCSKCPYVFCKKCIVQNLSRACVQDISRNDNWQCFSCAPKIMWHLRAQHWALSNYIEKQKKDMKDKNLSVQAINNMMKQDNTTCCTNKGANKKATTPVMNKKGQKRASDAAELPTMGTAKIPDKRPGPRPMSMSPQVATPPAAKKAKTDNNEVVCTPDIMSMFMNPEEPPPLVAAGRAGAAGAGAAPKQVVPAGAPVPVQNRQVVVRPAAPNAVNPVPMRMPAGNQQSNAVPPPVYHTINGYRIDLHTAAQQGTYRLPNGKLIQVRKQAPTASPPVTSVPVRNVSIAPKPSTVMYNPASMAQNPRMANGGGNAHLNYAIQQQQQLQEQRLQQQRQQQMLQQQRQQQQQQQQQAQVTIQPGQPQPTIVAGQINPALQLPTLARLQSMVNGPHENSPLGQSRKNFEGKLLSGVEICQHIVNKINTLTNSNSFKNIRNVRDLKELYIHVSYLLTYAIGRFKTLQEKCVDDVKKMGFTKESDFVIMGEQISNRNPEEDKSDDEDACEIIEKNKTLIEIDSEDEDEEAAARKKKKDGEAETEAAVAAILDDKDGANSSAGEPMSMEDFLQVSISEADQSSTEKQDAVSAPADSSTENAEAAAAASKTKDDEDMVELIEVRGDEEVAVIAESDKKEEEEKEEAKEKPSTESTESKDGEAAKIEEKPDSSKNEPAEKVEGEGKKDEAEKVEESAEGTDKKAESADEKTAEETTKDETEAKKPTESTAETAETVESDEQKKDETEKATESVEAMEQDEKPAESTKSVEVVAEEATKEAEKPAEEVQAMEQNESAEPAGEQKKDEVEKSAEVSEQQDDATEVAESVETVQDADGETKEVEEAKVTDDQTESSSVPESSETVDKQPEPEAETKSEEAAEEKAVNDEVKPSEPESTETITEESTENSKQDAEQPEEQEHVLVSSSESAMDVDAGSSEVFEAGSIPSEDKSAEAEESSPTVDAPASETADSAETNNATSSDETPEAESKPSDEASTAVPDSDQATVDDPPALEPEVPSPTALFAQMEDSLQKVQEIFESTSEVVNEEEQEEATEKEQNKISYQDDGDEDAEMAEAEAAPSSKPAVAEEEQMEVDGGEDVEKAVTSEEPLDAPAGTVDTTTTTTTPAESKDDNGLEEIDSAENFSQEAISSDEQVKKVDGVADSIEGPAEVNGDC</sequence>
<dbReference type="GO" id="GO:0031490">
    <property type="term" value="F:chromatin DNA binding"/>
    <property type="evidence" value="ECO:0007669"/>
    <property type="project" value="TreeGrafter"/>
</dbReference>
<dbReference type="PROSITE" id="PS51533">
    <property type="entry name" value="ADD"/>
    <property type="match status" value="1"/>
</dbReference>
<feature type="compositionally biased region" description="Low complexity" evidence="15">
    <location>
        <begin position="1168"/>
        <end position="1177"/>
    </location>
</feature>
<dbReference type="EMBL" id="GFDL01001283">
    <property type="protein sequence ID" value="JAV33762.1"/>
    <property type="molecule type" value="Transcribed_RNA"/>
</dbReference>
<feature type="compositionally biased region" description="Basic and acidic residues" evidence="15">
    <location>
        <begin position="999"/>
        <end position="1013"/>
    </location>
</feature>
<feature type="domain" description="PHD-type" evidence="16">
    <location>
        <begin position="32"/>
        <end position="170"/>
    </location>
</feature>
<dbReference type="SUPFAM" id="SSF57903">
    <property type="entry name" value="FYVE/PHD zinc finger"/>
    <property type="match status" value="1"/>
</dbReference>
<comment type="subcellular location">
    <subcellularLocation>
        <location evidence="1">Nucleus</location>
    </subcellularLocation>
</comment>
<dbReference type="GO" id="GO:0006281">
    <property type="term" value="P:DNA repair"/>
    <property type="evidence" value="ECO:0007669"/>
    <property type="project" value="UniProtKB-KW"/>
</dbReference>
<evidence type="ECO:0000256" key="3">
    <source>
        <dbReference type="ARBA" id="ARBA00022723"/>
    </source>
</evidence>
<keyword evidence="9" id="KW-0067">ATP-binding</keyword>
<keyword evidence="17" id="KW-0396">Initiation factor</keyword>
<evidence type="ECO:0000256" key="11">
    <source>
        <dbReference type="ARBA" id="ARBA00023204"/>
    </source>
</evidence>
<feature type="compositionally biased region" description="Basic and acidic residues" evidence="15">
    <location>
        <begin position="834"/>
        <end position="846"/>
    </location>
</feature>
<dbReference type="GO" id="GO:0005524">
    <property type="term" value="F:ATP binding"/>
    <property type="evidence" value="ECO:0007669"/>
    <property type="project" value="UniProtKB-KW"/>
</dbReference>
<evidence type="ECO:0000256" key="12">
    <source>
        <dbReference type="ARBA" id="ARBA00023242"/>
    </source>
</evidence>
<dbReference type="GO" id="GO:0031297">
    <property type="term" value="P:replication fork processing"/>
    <property type="evidence" value="ECO:0007669"/>
    <property type="project" value="TreeGrafter"/>
</dbReference>
<feature type="compositionally biased region" description="Acidic residues" evidence="15">
    <location>
        <begin position="1157"/>
        <end position="1167"/>
    </location>
</feature>
<keyword evidence="8" id="KW-0862">Zinc</keyword>
<evidence type="ECO:0000259" key="16">
    <source>
        <dbReference type="PROSITE" id="PS51533"/>
    </source>
</evidence>
<dbReference type="GO" id="GO:0003678">
    <property type="term" value="F:DNA helicase activity"/>
    <property type="evidence" value="ECO:0007669"/>
    <property type="project" value="UniProtKB-EC"/>
</dbReference>
<feature type="compositionally biased region" description="Basic and acidic residues" evidence="15">
    <location>
        <begin position="895"/>
        <end position="907"/>
    </location>
</feature>
<dbReference type="GO" id="GO:0008270">
    <property type="term" value="F:zinc ion binding"/>
    <property type="evidence" value="ECO:0007669"/>
    <property type="project" value="UniProtKB-KW"/>
</dbReference>
<feature type="region of interest" description="Disordered" evidence="15">
    <location>
        <begin position="203"/>
        <end position="254"/>
    </location>
</feature>
<dbReference type="GO" id="GO:0010468">
    <property type="term" value="P:regulation of gene expression"/>
    <property type="evidence" value="ECO:0007669"/>
    <property type="project" value="UniProtKB-ARBA"/>
</dbReference>
<proteinExistence type="inferred from homology"/>
<keyword evidence="6" id="KW-0863">Zinc-finger</keyword>
<evidence type="ECO:0000256" key="5">
    <source>
        <dbReference type="ARBA" id="ARBA00022763"/>
    </source>
</evidence>
<keyword evidence="4" id="KW-0547">Nucleotide-binding</keyword>
<evidence type="ECO:0000256" key="7">
    <source>
        <dbReference type="ARBA" id="ARBA00022801"/>
    </source>
</evidence>
<dbReference type="InterPro" id="IPR013083">
    <property type="entry name" value="Znf_RING/FYVE/PHD"/>
</dbReference>
<evidence type="ECO:0000313" key="17">
    <source>
        <dbReference type="EMBL" id="JAV33762.1"/>
    </source>
</evidence>
<keyword evidence="5" id="KW-0227">DNA damage</keyword>
<organism evidence="17">
    <name type="scientific">Culex tarsalis</name>
    <name type="common">Encephalitis mosquito</name>
    <dbReference type="NCBI Taxonomy" id="7177"/>
    <lineage>
        <taxon>Eukaryota</taxon>
        <taxon>Metazoa</taxon>
        <taxon>Ecdysozoa</taxon>
        <taxon>Arthropoda</taxon>
        <taxon>Hexapoda</taxon>
        <taxon>Insecta</taxon>
        <taxon>Pterygota</taxon>
        <taxon>Neoptera</taxon>
        <taxon>Endopterygota</taxon>
        <taxon>Diptera</taxon>
        <taxon>Nematocera</taxon>
        <taxon>Culicoidea</taxon>
        <taxon>Culicidae</taxon>
        <taxon>Culicinae</taxon>
        <taxon>Culicini</taxon>
        <taxon>Culex</taxon>
        <taxon>Culex</taxon>
    </lineage>
</organism>
<comment type="similarity">
    <text evidence="2">Belongs to the SNF2/RAD54 helicase family.</text>
</comment>
<evidence type="ECO:0000256" key="15">
    <source>
        <dbReference type="SAM" id="MobiDB-lite"/>
    </source>
</evidence>
<dbReference type="GO" id="GO:0005721">
    <property type="term" value="C:pericentric heterochromatin"/>
    <property type="evidence" value="ECO:0007669"/>
    <property type="project" value="TreeGrafter"/>
</dbReference>
<feature type="compositionally biased region" description="Polar residues" evidence="15">
    <location>
        <begin position="1061"/>
        <end position="1074"/>
    </location>
</feature>
<reference evidence="17" key="1">
    <citation type="submission" date="2017-01" db="EMBL/GenBank/DDBJ databases">
        <title>A deep insight into the sialotranscriptome of adult male and female Cluex tarsalis mosquitoes.</title>
        <authorList>
            <person name="Ribeiro J.M."/>
            <person name="Moreira F."/>
            <person name="Bernard K.A."/>
            <person name="Calvo E."/>
        </authorList>
    </citation>
    <scope>NUCLEOTIDE SEQUENCE</scope>
    <source>
        <strain evidence="17">Kern County</strain>
        <tissue evidence="17">Salivary glands</tissue>
    </source>
</reference>
<dbReference type="Pfam" id="PF17981">
    <property type="entry name" value="ADD_ATRX"/>
    <property type="match status" value="1"/>
</dbReference>
<keyword evidence="11" id="KW-0234">DNA repair</keyword>
<dbReference type="GO" id="GO:0006338">
    <property type="term" value="P:chromatin remodeling"/>
    <property type="evidence" value="ECO:0007669"/>
    <property type="project" value="TreeGrafter"/>
</dbReference>
<evidence type="ECO:0000256" key="9">
    <source>
        <dbReference type="ARBA" id="ARBA00022840"/>
    </source>
</evidence>
<dbReference type="CDD" id="cd11726">
    <property type="entry name" value="ADDz_ATRX"/>
    <property type="match status" value="1"/>
</dbReference>
<dbReference type="GO" id="GO:0005634">
    <property type="term" value="C:nucleus"/>
    <property type="evidence" value="ECO:0007669"/>
    <property type="project" value="UniProtKB-SubCell"/>
</dbReference>
<dbReference type="InterPro" id="IPR052131">
    <property type="entry name" value="ATRX_domain-containing"/>
</dbReference>
<feature type="compositionally biased region" description="Acidic residues" evidence="15">
    <location>
        <begin position="1179"/>
        <end position="1190"/>
    </location>
</feature>
<dbReference type="InterPro" id="IPR041430">
    <property type="entry name" value="ADD_ATRX"/>
</dbReference>
<feature type="compositionally biased region" description="Basic and acidic residues" evidence="15">
    <location>
        <begin position="870"/>
        <end position="880"/>
    </location>
</feature>
<dbReference type="InterPro" id="IPR011011">
    <property type="entry name" value="Znf_FYVE_PHD"/>
</dbReference>
<protein>
    <submittedName>
        <fullName evidence="17">Putative translation initiation factor 5b eif-5b</fullName>
    </submittedName>
</protein>
<accession>A0A1Q3G1T8</accession>
<dbReference type="GO" id="GO:0003743">
    <property type="term" value="F:translation initiation factor activity"/>
    <property type="evidence" value="ECO:0007669"/>
    <property type="project" value="UniProtKB-KW"/>
</dbReference>
<keyword evidence="14" id="KW-0175">Coiled coil</keyword>
<feature type="region of interest" description="Disordered" evidence="15">
    <location>
        <begin position="619"/>
        <end position="1267"/>
    </location>
</feature>
<evidence type="ECO:0000256" key="8">
    <source>
        <dbReference type="ARBA" id="ARBA00022833"/>
    </source>
</evidence>
<evidence type="ECO:0000256" key="6">
    <source>
        <dbReference type="ARBA" id="ARBA00022771"/>
    </source>
</evidence>
<keyword evidence="3" id="KW-0479">Metal-binding</keyword>
<keyword evidence="17" id="KW-0648">Protein biosynthesis</keyword>
<evidence type="ECO:0000256" key="1">
    <source>
        <dbReference type="ARBA" id="ARBA00004123"/>
    </source>
</evidence>
<feature type="compositionally biased region" description="Basic and acidic residues" evidence="15">
    <location>
        <begin position="956"/>
        <end position="986"/>
    </location>
</feature>
<dbReference type="AlphaFoldDB" id="A0A1Q3G1T8"/>
<evidence type="ECO:0000256" key="4">
    <source>
        <dbReference type="ARBA" id="ARBA00022741"/>
    </source>
</evidence>
<evidence type="ECO:0000256" key="2">
    <source>
        <dbReference type="ARBA" id="ARBA00007025"/>
    </source>
</evidence>
<dbReference type="Gene3D" id="3.30.40.10">
    <property type="entry name" value="Zinc/RING finger domain, C3HC4 (zinc finger)"/>
    <property type="match status" value="1"/>
</dbReference>
<keyword evidence="12" id="KW-0539">Nucleus</keyword>
<feature type="compositionally biased region" description="Low complexity" evidence="15">
    <location>
        <begin position="691"/>
        <end position="705"/>
    </location>
</feature>
<dbReference type="PANTHER" id="PTHR46357">
    <property type="entry name" value="TRANSCRIPTIONAL REGULATOR ATRX"/>
    <property type="match status" value="1"/>
</dbReference>
<keyword evidence="7" id="KW-0378">Hydrolase</keyword>
<feature type="coiled-coil region" evidence="14">
    <location>
        <begin position="427"/>
        <end position="461"/>
    </location>
</feature>
<feature type="compositionally biased region" description="Basic and acidic residues" evidence="15">
    <location>
        <begin position="730"/>
        <end position="821"/>
    </location>
</feature>
<comment type="catalytic activity">
    <reaction evidence="13">
        <text>ATP + H2O = ADP + phosphate + H(+)</text>
        <dbReference type="Rhea" id="RHEA:13065"/>
        <dbReference type="ChEBI" id="CHEBI:15377"/>
        <dbReference type="ChEBI" id="CHEBI:15378"/>
        <dbReference type="ChEBI" id="CHEBI:30616"/>
        <dbReference type="ChEBI" id="CHEBI:43474"/>
        <dbReference type="ChEBI" id="CHEBI:456216"/>
        <dbReference type="EC" id="3.6.4.12"/>
    </reaction>
</comment>
<evidence type="ECO:0000256" key="13">
    <source>
        <dbReference type="ARBA" id="ARBA00047995"/>
    </source>
</evidence>
<dbReference type="GO" id="GO:0016787">
    <property type="term" value="F:hydrolase activity"/>
    <property type="evidence" value="ECO:0007669"/>
    <property type="project" value="UniProtKB-KW"/>
</dbReference>
<feature type="compositionally biased region" description="Basic and acidic residues" evidence="15">
    <location>
        <begin position="930"/>
        <end position="942"/>
    </location>
</feature>
<name>A0A1Q3G1T8_CULTA</name>
<dbReference type="PANTHER" id="PTHR46357:SF1">
    <property type="entry name" value="TRANSCRIPTIONAL REGULATOR ATRX"/>
    <property type="match status" value="1"/>
</dbReference>